<evidence type="ECO:0000256" key="1">
    <source>
        <dbReference type="SAM" id="Phobius"/>
    </source>
</evidence>
<dbReference type="HOGENOM" id="CLU_1934490_0_0_11"/>
<keyword evidence="1" id="KW-1133">Transmembrane helix</keyword>
<dbReference type="Proteomes" id="UP000010445">
    <property type="component" value="Unassembled WGS sequence"/>
</dbReference>
<feature type="transmembrane region" description="Helical" evidence="1">
    <location>
        <begin position="12"/>
        <end position="35"/>
    </location>
</feature>
<keyword evidence="1" id="KW-0812">Transmembrane</keyword>
<evidence type="ECO:0000313" key="2">
    <source>
        <dbReference type="EMBL" id="EKX87855.1"/>
    </source>
</evidence>
<feature type="transmembrane region" description="Helical" evidence="1">
    <location>
        <begin position="72"/>
        <end position="94"/>
    </location>
</feature>
<gene>
    <name evidence="2" type="ORF">HMPREF9997_02633</name>
</gene>
<name>L1M9Z4_9CORY</name>
<evidence type="ECO:0000313" key="3">
    <source>
        <dbReference type="Proteomes" id="UP000010445"/>
    </source>
</evidence>
<feature type="transmembrane region" description="Helical" evidence="1">
    <location>
        <begin position="41"/>
        <end position="60"/>
    </location>
</feature>
<sequence>MLKGSTMQKDVFSWVMVMLIAVSLGAARCAASISIRSGDAVPMVGGAACVGALTALLYVVGRLYGMRMRASYFLAGRWRIYVVSSLALGCYMLPGSAVENSSALEWGVDAAVLLVCAGLVAMALKRLWRA</sequence>
<keyword evidence="3" id="KW-1185">Reference proteome</keyword>
<reference evidence="2 3" key="1">
    <citation type="submission" date="2012-05" db="EMBL/GenBank/DDBJ databases">
        <authorList>
            <person name="Weinstock G."/>
            <person name="Sodergren E."/>
            <person name="Lobos E.A."/>
            <person name="Fulton L."/>
            <person name="Fulton R."/>
            <person name="Courtney L."/>
            <person name="Fronick C."/>
            <person name="O'Laughlin M."/>
            <person name="Godfrey J."/>
            <person name="Wilson R.M."/>
            <person name="Miner T."/>
            <person name="Farmer C."/>
            <person name="Delehaunty K."/>
            <person name="Cordes M."/>
            <person name="Minx P."/>
            <person name="Tomlinson C."/>
            <person name="Chen J."/>
            <person name="Wollam A."/>
            <person name="Pepin K.H."/>
            <person name="Bhonagiri V."/>
            <person name="Zhang X."/>
            <person name="Suruliraj S."/>
            <person name="Warren W."/>
            <person name="Mitreva M."/>
            <person name="Mardis E.R."/>
            <person name="Wilson R.K."/>
        </authorList>
    </citation>
    <scope>NUCLEOTIDE SEQUENCE [LARGE SCALE GENOMIC DNA]</scope>
    <source>
        <strain evidence="2 3">F0235</strain>
    </source>
</reference>
<protein>
    <submittedName>
        <fullName evidence="2">Uncharacterized protein</fullName>
    </submittedName>
</protein>
<accession>L1M9Z4</accession>
<dbReference type="AlphaFoldDB" id="L1M9Z4"/>
<dbReference type="STRING" id="1035195.HMPREF9997_02633"/>
<feature type="transmembrane region" description="Helical" evidence="1">
    <location>
        <begin position="106"/>
        <end position="124"/>
    </location>
</feature>
<proteinExistence type="predicted"/>
<keyword evidence="1" id="KW-0472">Membrane</keyword>
<organism evidence="2 3">
    <name type="scientific">Corynebacterium durum F0235</name>
    <dbReference type="NCBI Taxonomy" id="1035195"/>
    <lineage>
        <taxon>Bacteria</taxon>
        <taxon>Bacillati</taxon>
        <taxon>Actinomycetota</taxon>
        <taxon>Actinomycetes</taxon>
        <taxon>Mycobacteriales</taxon>
        <taxon>Corynebacteriaceae</taxon>
        <taxon>Corynebacterium</taxon>
    </lineage>
</organism>
<comment type="caution">
    <text evidence="2">The sequence shown here is derived from an EMBL/GenBank/DDBJ whole genome shotgun (WGS) entry which is preliminary data.</text>
</comment>
<dbReference type="EMBL" id="AMEM01000041">
    <property type="protein sequence ID" value="EKX87855.1"/>
    <property type="molecule type" value="Genomic_DNA"/>
</dbReference>